<evidence type="ECO:0000313" key="1">
    <source>
        <dbReference type="EMBL" id="RNA24153.1"/>
    </source>
</evidence>
<reference evidence="1 2" key="1">
    <citation type="journal article" date="2018" name="Sci. Rep.">
        <title>Genomic signatures of local adaptation to the degree of environmental predictability in rotifers.</title>
        <authorList>
            <person name="Franch-Gras L."/>
            <person name="Hahn C."/>
            <person name="Garcia-Roger E.M."/>
            <person name="Carmona M.J."/>
            <person name="Serra M."/>
            <person name="Gomez A."/>
        </authorList>
    </citation>
    <scope>NUCLEOTIDE SEQUENCE [LARGE SCALE GENOMIC DNA]</scope>
    <source>
        <strain evidence="1">HYR1</strain>
    </source>
</reference>
<organism evidence="1 2">
    <name type="scientific">Brachionus plicatilis</name>
    <name type="common">Marine rotifer</name>
    <name type="synonym">Brachionus muelleri</name>
    <dbReference type="NCBI Taxonomy" id="10195"/>
    <lineage>
        <taxon>Eukaryota</taxon>
        <taxon>Metazoa</taxon>
        <taxon>Spiralia</taxon>
        <taxon>Gnathifera</taxon>
        <taxon>Rotifera</taxon>
        <taxon>Eurotatoria</taxon>
        <taxon>Monogononta</taxon>
        <taxon>Pseudotrocha</taxon>
        <taxon>Ploima</taxon>
        <taxon>Brachionidae</taxon>
        <taxon>Brachionus</taxon>
    </lineage>
</organism>
<keyword evidence="2" id="KW-1185">Reference proteome</keyword>
<accession>A0A3M7RKQ2</accession>
<gene>
    <name evidence="1" type="ORF">BpHYR1_009355</name>
</gene>
<dbReference type="AlphaFoldDB" id="A0A3M7RKQ2"/>
<dbReference type="EMBL" id="REGN01003163">
    <property type="protein sequence ID" value="RNA24153.1"/>
    <property type="molecule type" value="Genomic_DNA"/>
</dbReference>
<dbReference type="Proteomes" id="UP000276133">
    <property type="component" value="Unassembled WGS sequence"/>
</dbReference>
<proteinExistence type="predicted"/>
<sequence>MALFGAPLSERAAVHQRGENKRRVDLLIGLHLALGQHLNEVDVAAVLDQLGLTRPVHGQNLRPDESEQRPQLLRLGAQQLEHVGKDADG</sequence>
<comment type="caution">
    <text evidence="1">The sequence shown here is derived from an EMBL/GenBank/DDBJ whole genome shotgun (WGS) entry which is preliminary data.</text>
</comment>
<protein>
    <submittedName>
        <fullName evidence="1">Uncharacterized protein</fullName>
    </submittedName>
</protein>
<evidence type="ECO:0000313" key="2">
    <source>
        <dbReference type="Proteomes" id="UP000276133"/>
    </source>
</evidence>
<name>A0A3M7RKQ2_BRAPC</name>